<dbReference type="GeneID" id="66064834"/>
<comment type="subcellular location">
    <subcellularLocation>
        <location evidence="3">Cytoplasm</location>
    </subcellularLocation>
    <subcellularLocation>
        <location evidence="2">Nucleus</location>
    </subcellularLocation>
</comment>
<evidence type="ECO:0000256" key="8">
    <source>
        <dbReference type="ARBA" id="ARBA00022490"/>
    </source>
</evidence>
<accession>A0A8E5HR39</accession>
<dbReference type="RefSeq" id="XP_042997488.1">
    <property type="nucleotide sequence ID" value="XM_043141554.1"/>
</dbReference>
<feature type="region of interest" description="Disordered" evidence="10">
    <location>
        <begin position="230"/>
        <end position="285"/>
    </location>
</feature>
<evidence type="ECO:0000256" key="1">
    <source>
        <dbReference type="ARBA" id="ARBA00003836"/>
    </source>
</evidence>
<keyword evidence="13" id="KW-1185">Reference proteome</keyword>
<proteinExistence type="inferred from homology"/>
<evidence type="ECO:0000256" key="6">
    <source>
        <dbReference type="ARBA" id="ARBA00017286"/>
    </source>
</evidence>
<dbReference type="GO" id="GO:0005634">
    <property type="term" value="C:nucleus"/>
    <property type="evidence" value="ECO:0007669"/>
    <property type="project" value="UniProtKB-SubCell"/>
</dbReference>
<dbReference type="GO" id="GO:0005737">
    <property type="term" value="C:cytoplasm"/>
    <property type="evidence" value="ECO:0007669"/>
    <property type="project" value="UniProtKB-SubCell"/>
</dbReference>
<keyword evidence="9" id="KW-0539">Nucleus</keyword>
<evidence type="ECO:0000256" key="7">
    <source>
        <dbReference type="ARBA" id="ARBA00018400"/>
    </source>
</evidence>
<evidence type="ECO:0000256" key="10">
    <source>
        <dbReference type="SAM" id="MobiDB-lite"/>
    </source>
</evidence>
<dbReference type="PANTHER" id="PTHR18829:SF0">
    <property type="entry name" value="PROTEIN YAE1 HOMOLOG"/>
    <property type="match status" value="1"/>
</dbReference>
<dbReference type="EMBL" id="CP072755">
    <property type="protein sequence ID" value="QUC19815.1"/>
    <property type="molecule type" value="Genomic_DNA"/>
</dbReference>
<evidence type="ECO:0000256" key="2">
    <source>
        <dbReference type="ARBA" id="ARBA00004123"/>
    </source>
</evidence>
<evidence type="ECO:0000313" key="13">
    <source>
        <dbReference type="Proteomes" id="UP000027002"/>
    </source>
</evidence>
<evidence type="ECO:0000256" key="9">
    <source>
        <dbReference type="ARBA" id="ARBA00023242"/>
    </source>
</evidence>
<keyword evidence="8" id="KW-0963">Cytoplasm</keyword>
<evidence type="ECO:0000259" key="11">
    <source>
        <dbReference type="Pfam" id="PF09811"/>
    </source>
</evidence>
<comment type="function">
    <text evidence="1">The complex LTO1:YAE1 may function as a target specific adapter that probably recruits apo-RPLI1 to the cytosolic iron-sulfur protein assembly (CIA) complex machinery. May be required for biogenesis of the large ribosomal subunit and initiation of translation.</text>
</comment>
<organism evidence="12 13">
    <name type="scientific">Ustilaginoidea virens</name>
    <name type="common">Rice false smut fungus</name>
    <name type="synonym">Villosiclava virens</name>
    <dbReference type="NCBI Taxonomy" id="1159556"/>
    <lineage>
        <taxon>Eukaryota</taxon>
        <taxon>Fungi</taxon>
        <taxon>Dikarya</taxon>
        <taxon>Ascomycota</taxon>
        <taxon>Pezizomycotina</taxon>
        <taxon>Sordariomycetes</taxon>
        <taxon>Hypocreomycetidae</taxon>
        <taxon>Hypocreales</taxon>
        <taxon>Clavicipitaceae</taxon>
        <taxon>Ustilaginoidea</taxon>
    </lineage>
</organism>
<dbReference type="Proteomes" id="UP000027002">
    <property type="component" value="Chromosome 3"/>
</dbReference>
<feature type="domain" description="Essential protein Yae1 N-terminal" evidence="11">
    <location>
        <begin position="68"/>
        <end position="105"/>
    </location>
</feature>
<name>A0A8E5HR39_USTVR</name>
<evidence type="ECO:0000256" key="5">
    <source>
        <dbReference type="ARBA" id="ARBA00011427"/>
    </source>
</evidence>
<comment type="similarity">
    <text evidence="4">Belongs to the YAE1 family.</text>
</comment>
<dbReference type="InterPro" id="IPR019191">
    <property type="entry name" value="Essential_protein_Yae1_N"/>
</dbReference>
<evidence type="ECO:0000256" key="3">
    <source>
        <dbReference type="ARBA" id="ARBA00004496"/>
    </source>
</evidence>
<dbReference type="OrthoDB" id="20086at2759"/>
<dbReference type="PANTHER" id="PTHR18829">
    <property type="entry name" value="PROTEIN YAE1 HOMOLOG"/>
    <property type="match status" value="1"/>
</dbReference>
<sequence length="319" mass="35120">MHLQPTEKCFDNAYLSQGGRGRMMELDTRLEQLDDVFGSASASLLEHEVTDLHPSDMHRLETEHATAGYREGVTAAKGLTVQAGFDEGFSLGSAIGLRAGQLLGMMEGIVDALPSRRHEDADASTRLLKEAQNELTISKIFDAEYWAPDGNWTFEVVPSDGVQPVFSDVANAHPLIQKWSRTVAQQAELWHINPSKLDHDSGPHLDMAPIEPLLLTAPARTEQPLDCKRGQKRCSADPETNSLKHGVATRDLNDKANATLGGQSLLHQRKPCQPPSPSKSKVKVYDPEREFRQLAGSEYLPALRLAREDNVTADACRNP</sequence>
<dbReference type="InterPro" id="IPR038881">
    <property type="entry name" value="Yae1-like"/>
</dbReference>
<reference evidence="12" key="1">
    <citation type="submission" date="2020-03" db="EMBL/GenBank/DDBJ databases">
        <title>A mixture of massive structural variations and highly conserved coding sequences in Ustilaginoidea virens genome.</title>
        <authorList>
            <person name="Zhang K."/>
            <person name="Zhao Z."/>
            <person name="Zhang Z."/>
            <person name="Li Y."/>
            <person name="Hsiang T."/>
            <person name="Sun W."/>
        </authorList>
    </citation>
    <scope>NUCLEOTIDE SEQUENCE</scope>
    <source>
        <strain evidence="12">UV-8b</strain>
    </source>
</reference>
<evidence type="ECO:0000256" key="4">
    <source>
        <dbReference type="ARBA" id="ARBA00007096"/>
    </source>
</evidence>
<comment type="subunit">
    <text evidence="5">May form a complex with LTO1.</text>
</comment>
<dbReference type="AlphaFoldDB" id="A0A8E5HR39"/>
<dbReference type="Pfam" id="PF09811">
    <property type="entry name" value="Yae1_N"/>
    <property type="match status" value="1"/>
</dbReference>
<dbReference type="KEGG" id="uvi:66064834"/>
<gene>
    <name evidence="12" type="ORF">UV8b_04056</name>
</gene>
<evidence type="ECO:0000313" key="12">
    <source>
        <dbReference type="EMBL" id="QUC19815.1"/>
    </source>
</evidence>
<protein>
    <recommendedName>
        <fullName evidence="7">Protein YAE1</fullName>
    </recommendedName>
    <alternativeName>
        <fullName evidence="6">Protein yae1</fullName>
    </alternativeName>
</protein>